<feature type="signal peptide" evidence="1">
    <location>
        <begin position="1"/>
        <end position="24"/>
    </location>
</feature>
<dbReference type="Proteomes" id="UP001204376">
    <property type="component" value="Unassembled WGS sequence"/>
</dbReference>
<reference evidence="2 3" key="1">
    <citation type="submission" date="2022-07" db="EMBL/GenBank/DDBJ databases">
        <title>Mucilaginibacter sp. JC4.</title>
        <authorList>
            <person name="Le V."/>
            <person name="Ko S.-R."/>
            <person name="Ahn C.-Y."/>
            <person name="Oh H.-M."/>
        </authorList>
    </citation>
    <scope>NUCLEOTIDE SEQUENCE [LARGE SCALE GENOMIC DNA]</scope>
    <source>
        <strain evidence="2 3">JC4</strain>
    </source>
</reference>
<keyword evidence="1" id="KW-0732">Signal</keyword>
<dbReference type="RefSeq" id="WP_256537324.1">
    <property type="nucleotide sequence ID" value="NZ_JANHOH010000001.1"/>
</dbReference>
<accession>A0ABT1SXN4</accession>
<evidence type="ECO:0000313" key="2">
    <source>
        <dbReference type="EMBL" id="MCQ6957115.1"/>
    </source>
</evidence>
<dbReference type="EMBL" id="JANHOH010000001">
    <property type="protein sequence ID" value="MCQ6957115.1"/>
    <property type="molecule type" value="Genomic_DNA"/>
</dbReference>
<dbReference type="InterPro" id="IPR017853">
    <property type="entry name" value="GH"/>
</dbReference>
<dbReference type="Gene3D" id="3.20.20.70">
    <property type="entry name" value="Aldolase class I"/>
    <property type="match status" value="1"/>
</dbReference>
<protein>
    <submittedName>
        <fullName evidence="2">Alpha-galactosidase</fullName>
    </submittedName>
</protein>
<dbReference type="InterPro" id="IPR013785">
    <property type="entry name" value="Aldolase_TIM"/>
</dbReference>
<feature type="chain" id="PRO_5046474253" evidence="1">
    <location>
        <begin position="25"/>
        <end position="680"/>
    </location>
</feature>
<name>A0ABT1SXN4_9SPHI</name>
<evidence type="ECO:0000256" key="1">
    <source>
        <dbReference type="SAM" id="SignalP"/>
    </source>
</evidence>
<organism evidence="2 3">
    <name type="scientific">Mucilaginibacter aquariorum</name>
    <dbReference type="NCBI Taxonomy" id="2967225"/>
    <lineage>
        <taxon>Bacteria</taxon>
        <taxon>Pseudomonadati</taxon>
        <taxon>Bacteroidota</taxon>
        <taxon>Sphingobacteriia</taxon>
        <taxon>Sphingobacteriales</taxon>
        <taxon>Sphingobacteriaceae</taxon>
        <taxon>Mucilaginibacter</taxon>
    </lineage>
</organism>
<comment type="caution">
    <text evidence="2">The sequence shown here is derived from an EMBL/GenBank/DDBJ whole genome shotgun (WGS) entry which is preliminary data.</text>
</comment>
<evidence type="ECO:0000313" key="3">
    <source>
        <dbReference type="Proteomes" id="UP001204376"/>
    </source>
</evidence>
<keyword evidence="3" id="KW-1185">Reference proteome</keyword>
<gene>
    <name evidence="2" type="ORF">NPE20_04065</name>
</gene>
<proteinExistence type="predicted"/>
<dbReference type="SUPFAM" id="SSF51445">
    <property type="entry name" value="(Trans)glycosidases"/>
    <property type="match status" value="1"/>
</dbReference>
<sequence>MMFKIYTRCLSCLLFSLVFIQANAAIKPLAKSEVVIPFGKDGKINYNLKTGTFNVYQNGQGIFSNIYSAAKVNADTISSKDYQVRKYTKLFIQNGFGKGFKHTILLTAKGLPQMKQVFYTYTGKNYFLTEVSFTGTSLKTNYMAPVNGQFGTVKGDDVRTLFVPFDNDTFISYNSKSFSNNNGISAEVGTVFSNQSRAGIVAGSVEHEVWKTGVDMEAAQQLNQIKVWGGYTAEAVTRDKIAHGTIGGNTITSPKIFVGYFNDWRTGMEEYGSANRIAEPPYVFNWYKPTPVGWNSWGVIQEKITYDKAIKVANFFADSIPAFRTGNTAYIDLDSYWDKLVSHGDYSQLKQFADYCKSKGLEPGVYWAPFTDWGHKGGPDRKVDGSDYTFGDLWTKIGDGYNDIDGARAIDATHPGTQKRVAYIIGKLKSCGFKMIKIDFLGHASVEANKFYDPKVTTGMQAYRKGMEYLVDQLGSQMLIYAAISPSMATGRYVHMRRIACDAFKTIGHTQYTLNSVSYGWWQSNLYNFIDADHVVFNDETMGANRARMLSALVTGTWLSGDDFAVNGQWTARVKKYYQDAELLKLVKNGKAFRPVEGNTGTGASEIFTQKIGDSFYMAVVNYGKDSKAFDISAQRLGIDLSKVIATKELLQDNAIDTKGGLQFKLDGADAVLYKFTLKK</sequence>